<accession>A0A1M6AK36</accession>
<dbReference type="SUPFAM" id="SSF47794">
    <property type="entry name" value="Rad51 N-terminal domain-like"/>
    <property type="match status" value="1"/>
</dbReference>
<name>A0A1M6AK36_9RHOB</name>
<proteinExistence type="predicted"/>
<dbReference type="RefSeq" id="WP_073326198.1">
    <property type="nucleotide sequence ID" value="NZ_FQYO01000001.1"/>
</dbReference>
<organism evidence="2 3">
    <name type="scientific">Wenxinia saemankumensis</name>
    <dbReference type="NCBI Taxonomy" id="1447782"/>
    <lineage>
        <taxon>Bacteria</taxon>
        <taxon>Pseudomonadati</taxon>
        <taxon>Pseudomonadota</taxon>
        <taxon>Alphaproteobacteria</taxon>
        <taxon>Rhodobacterales</taxon>
        <taxon>Roseobacteraceae</taxon>
        <taxon>Wenxinia</taxon>
    </lineage>
</organism>
<keyword evidence="3" id="KW-1185">Reference proteome</keyword>
<evidence type="ECO:0000313" key="3">
    <source>
        <dbReference type="Proteomes" id="UP000184292"/>
    </source>
</evidence>
<dbReference type="Proteomes" id="UP000184292">
    <property type="component" value="Unassembled WGS sequence"/>
</dbReference>
<gene>
    <name evidence="2" type="ORF">SAMN05444417_0475</name>
</gene>
<reference evidence="2 3" key="1">
    <citation type="submission" date="2016-11" db="EMBL/GenBank/DDBJ databases">
        <authorList>
            <person name="Jaros S."/>
            <person name="Januszkiewicz K."/>
            <person name="Wedrychowicz H."/>
        </authorList>
    </citation>
    <scope>NUCLEOTIDE SEQUENCE [LARGE SCALE GENOMIC DNA]</scope>
    <source>
        <strain evidence="2 3">DSM 100565</strain>
    </source>
</reference>
<dbReference type="InterPro" id="IPR010995">
    <property type="entry name" value="DNA_repair_Rad51/TF_NusA_a-hlx"/>
</dbReference>
<evidence type="ECO:0000256" key="1">
    <source>
        <dbReference type="SAM" id="MobiDB-lite"/>
    </source>
</evidence>
<evidence type="ECO:0000313" key="2">
    <source>
        <dbReference type="EMBL" id="SHI36815.1"/>
    </source>
</evidence>
<feature type="region of interest" description="Disordered" evidence="1">
    <location>
        <begin position="52"/>
        <end position="78"/>
    </location>
</feature>
<dbReference type="EMBL" id="FQYO01000001">
    <property type="protein sequence ID" value="SHI36815.1"/>
    <property type="molecule type" value="Genomic_DNA"/>
</dbReference>
<evidence type="ECO:0008006" key="4">
    <source>
        <dbReference type="Google" id="ProtNLM"/>
    </source>
</evidence>
<dbReference type="AlphaFoldDB" id="A0A1M6AK36"/>
<dbReference type="STRING" id="1447782.SAMN05444417_0475"/>
<protein>
    <recommendedName>
        <fullName evidence="4">Helix-hairpin-helix domain-containing protein</fullName>
    </recommendedName>
</protein>
<dbReference type="GO" id="GO:0000166">
    <property type="term" value="F:nucleotide binding"/>
    <property type="evidence" value="ECO:0007669"/>
    <property type="project" value="InterPro"/>
</dbReference>
<dbReference type="Gene3D" id="1.10.150.20">
    <property type="entry name" value="5' to 3' exonuclease, C-terminal subdomain"/>
    <property type="match status" value="1"/>
</dbReference>
<sequence>MSAPRSAIDTLAPAQRAALAALGVTTDEGLAATPVDTLLAVPGMDRSAARALVSRARGEVEPEDETSRGTLPPDRPAD</sequence>